<dbReference type="InterPro" id="IPR029063">
    <property type="entry name" value="SAM-dependent_MTases_sf"/>
</dbReference>
<evidence type="ECO:0000256" key="1">
    <source>
        <dbReference type="ARBA" id="ARBA00022603"/>
    </source>
</evidence>
<dbReference type="Proteomes" id="UP001301958">
    <property type="component" value="Unassembled WGS sequence"/>
</dbReference>
<reference evidence="5" key="2">
    <citation type="submission" date="2023-05" db="EMBL/GenBank/DDBJ databases">
        <authorList>
            <consortium name="Lawrence Berkeley National Laboratory"/>
            <person name="Steindorff A."/>
            <person name="Hensen N."/>
            <person name="Bonometti L."/>
            <person name="Westerberg I."/>
            <person name="Brannstrom I.O."/>
            <person name="Guillou S."/>
            <person name="Cros-Aarteil S."/>
            <person name="Calhoun S."/>
            <person name="Haridas S."/>
            <person name="Kuo A."/>
            <person name="Mondo S."/>
            <person name="Pangilinan J."/>
            <person name="Riley R."/>
            <person name="Labutti K."/>
            <person name="Andreopoulos B."/>
            <person name="Lipzen A."/>
            <person name="Chen C."/>
            <person name="Yanf M."/>
            <person name="Daum C."/>
            <person name="Ng V."/>
            <person name="Clum A."/>
            <person name="Ohm R."/>
            <person name="Martin F."/>
            <person name="Silar P."/>
            <person name="Natvig D."/>
            <person name="Lalanne C."/>
            <person name="Gautier V."/>
            <person name="Ament-Velasquez S.L."/>
            <person name="Kruys A."/>
            <person name="Hutchinson M.I."/>
            <person name="Powell A.J."/>
            <person name="Barry K."/>
            <person name="Miller A.N."/>
            <person name="Grigoriev I.V."/>
            <person name="Debuchy R."/>
            <person name="Gladieux P."/>
            <person name="Thoren M.H."/>
            <person name="Johannesson H."/>
        </authorList>
    </citation>
    <scope>NUCLEOTIDE SEQUENCE</scope>
    <source>
        <strain evidence="5">CBS 990.96</strain>
    </source>
</reference>
<dbReference type="Pfam" id="PF04921">
    <property type="entry name" value="XAP5"/>
    <property type="match status" value="1"/>
</dbReference>
<dbReference type="PANTHER" id="PTHR13393">
    <property type="entry name" value="SAM-DEPENDENT METHYLTRANSFERASE"/>
    <property type="match status" value="1"/>
</dbReference>
<feature type="region of interest" description="Disordered" evidence="3">
    <location>
        <begin position="446"/>
        <end position="554"/>
    </location>
</feature>
<feature type="domain" description="FAM50A/XAP5 C-terminal" evidence="4">
    <location>
        <begin position="597"/>
        <end position="790"/>
    </location>
</feature>
<dbReference type="SUPFAM" id="SSF53335">
    <property type="entry name" value="S-adenosyl-L-methionine-dependent methyltransferases"/>
    <property type="match status" value="1"/>
</dbReference>
<keyword evidence="2" id="KW-0808">Transferase</keyword>
<feature type="compositionally biased region" description="Polar residues" evidence="3">
    <location>
        <begin position="464"/>
        <end position="481"/>
    </location>
</feature>
<dbReference type="GO" id="GO:0070475">
    <property type="term" value="P:rRNA base methylation"/>
    <property type="evidence" value="ECO:0007669"/>
    <property type="project" value="TreeGrafter"/>
</dbReference>
<dbReference type="EMBL" id="MU865331">
    <property type="protein sequence ID" value="KAK4227416.1"/>
    <property type="molecule type" value="Genomic_DNA"/>
</dbReference>
<sequence>MIPTKKDSMMLGTAGSIMSEELRVGDEVLPVWKCDLISTAVADNYFRHLYNKDPNFKQLAKQDADFAAVVQENGQLDFTDPAAVMQLTKTLLKADFGLQLQLPDDRLCPPIPNRHNYILWLKDLLDSTSYSPPGSQPVCGLDIGTGASCIYPLLGTIQRPSWHFIATDIDDKSLEHAKQNVEMNNLSDRIRLILRSPEDTLIPSGSESHVSPLAFVMMNPPFYTSVDEMLSSAAKKSRPPHSACTGAPVEMVCEGGEVAHVGRLLKESLVLRGKGAQWYTSMLGKVTSLEALVPQLRENGIDNYAVTEFIQGNKTKRWAIAWSFGPMRPAERVARNVSGVWKKLLPPILRMDLGSLPAGKEVGPMVDRIREVIGGLELISTSQFPNMQLSFVTTSILLSPQFIPKMSDQSSRFTPQNKTTHERLSTNTVGLVALSDFRKRRAEVLEQQEREAREAATAAATPPDRSQTSTPNPASDANSKADTQKPANKKKKITAATAKRPGKKALVSFGGDEEEKEEGEPLLSIKPSKSQKQKEGTPDNTKSESEDATATAKKKIVNPSATVIPRALTKSALRKEAAEKEALRKEFLAIQAAVKATEIAIPFVFYDGTNTPGGIVRVKKGDHVWLFLDKSRKVGAELGVGSEKSSNVRRDWARVSVDDLLLVRGSIIIPHHYEFYYFIINQTVGPGNKLLFNYSTEAPKSAITSADAAPEEEPATPVVTPGLSQPKKGGNNNIAGGVRVLTDISLLEGWRDDPTFTKVVDRRWYQRNKHIYPASTWQDFDPEKDYQSEIKRDTGGNAFFFSSK</sequence>
<evidence type="ECO:0000256" key="3">
    <source>
        <dbReference type="SAM" id="MobiDB-lite"/>
    </source>
</evidence>
<dbReference type="GO" id="GO:0008168">
    <property type="term" value="F:methyltransferase activity"/>
    <property type="evidence" value="ECO:0007669"/>
    <property type="project" value="UniProtKB-KW"/>
</dbReference>
<evidence type="ECO:0000313" key="6">
    <source>
        <dbReference type="Proteomes" id="UP001301958"/>
    </source>
</evidence>
<protein>
    <recommendedName>
        <fullName evidence="4">FAM50A/XAP5 C-terminal domain-containing protein</fullName>
    </recommendedName>
</protein>
<dbReference type="Gene3D" id="3.40.50.150">
    <property type="entry name" value="Vaccinia Virus protein VP39"/>
    <property type="match status" value="1"/>
</dbReference>
<feature type="region of interest" description="Disordered" evidence="3">
    <location>
        <begin position="704"/>
        <end position="731"/>
    </location>
</feature>
<gene>
    <name evidence="5" type="ORF">QBC38DRAFT_509680</name>
</gene>
<accession>A0AAN7GUR2</accession>
<dbReference type="CDD" id="cd02440">
    <property type="entry name" value="AdoMet_MTases"/>
    <property type="match status" value="1"/>
</dbReference>
<feature type="compositionally biased region" description="Acidic residues" evidence="3">
    <location>
        <begin position="511"/>
        <end position="520"/>
    </location>
</feature>
<proteinExistence type="predicted"/>
<keyword evidence="1" id="KW-0489">Methyltransferase</keyword>
<comment type="caution">
    <text evidence="5">The sequence shown here is derived from an EMBL/GenBank/DDBJ whole genome shotgun (WGS) entry which is preliminary data.</text>
</comment>
<name>A0AAN7GUR2_9PEZI</name>
<keyword evidence="6" id="KW-1185">Reference proteome</keyword>
<organism evidence="5 6">
    <name type="scientific">Podospora fimiseda</name>
    <dbReference type="NCBI Taxonomy" id="252190"/>
    <lineage>
        <taxon>Eukaryota</taxon>
        <taxon>Fungi</taxon>
        <taxon>Dikarya</taxon>
        <taxon>Ascomycota</taxon>
        <taxon>Pezizomycotina</taxon>
        <taxon>Sordariomycetes</taxon>
        <taxon>Sordariomycetidae</taxon>
        <taxon>Sordariales</taxon>
        <taxon>Podosporaceae</taxon>
        <taxon>Podospora</taxon>
    </lineage>
</organism>
<dbReference type="GO" id="GO:0005634">
    <property type="term" value="C:nucleus"/>
    <property type="evidence" value="ECO:0007669"/>
    <property type="project" value="TreeGrafter"/>
</dbReference>
<dbReference type="PANTHER" id="PTHR13393:SF0">
    <property type="entry name" value="RNA N6-ADENOSINE-METHYLTRANSFERASE METTL16"/>
    <property type="match status" value="1"/>
</dbReference>
<feature type="compositionally biased region" description="Basic and acidic residues" evidence="3">
    <location>
        <begin position="532"/>
        <end position="545"/>
    </location>
</feature>
<dbReference type="Pfam" id="PF05971">
    <property type="entry name" value="Methyltransf_10"/>
    <property type="match status" value="1"/>
</dbReference>
<evidence type="ECO:0000256" key="2">
    <source>
        <dbReference type="ARBA" id="ARBA00022679"/>
    </source>
</evidence>
<evidence type="ECO:0000313" key="5">
    <source>
        <dbReference type="EMBL" id="KAK4227416.1"/>
    </source>
</evidence>
<reference evidence="5" key="1">
    <citation type="journal article" date="2023" name="Mol. Phylogenet. Evol.">
        <title>Genome-scale phylogeny and comparative genomics of the fungal order Sordariales.</title>
        <authorList>
            <person name="Hensen N."/>
            <person name="Bonometti L."/>
            <person name="Westerberg I."/>
            <person name="Brannstrom I.O."/>
            <person name="Guillou S."/>
            <person name="Cros-Aarteil S."/>
            <person name="Calhoun S."/>
            <person name="Haridas S."/>
            <person name="Kuo A."/>
            <person name="Mondo S."/>
            <person name="Pangilinan J."/>
            <person name="Riley R."/>
            <person name="LaButti K."/>
            <person name="Andreopoulos B."/>
            <person name="Lipzen A."/>
            <person name="Chen C."/>
            <person name="Yan M."/>
            <person name="Daum C."/>
            <person name="Ng V."/>
            <person name="Clum A."/>
            <person name="Steindorff A."/>
            <person name="Ohm R.A."/>
            <person name="Martin F."/>
            <person name="Silar P."/>
            <person name="Natvig D.O."/>
            <person name="Lalanne C."/>
            <person name="Gautier V."/>
            <person name="Ament-Velasquez S.L."/>
            <person name="Kruys A."/>
            <person name="Hutchinson M.I."/>
            <person name="Powell A.J."/>
            <person name="Barry K."/>
            <person name="Miller A.N."/>
            <person name="Grigoriev I.V."/>
            <person name="Debuchy R."/>
            <person name="Gladieux P."/>
            <person name="Hiltunen Thoren M."/>
            <person name="Johannesson H."/>
        </authorList>
    </citation>
    <scope>NUCLEOTIDE SEQUENCE</scope>
    <source>
        <strain evidence="5">CBS 990.96</strain>
    </source>
</reference>
<dbReference type="InterPro" id="IPR010286">
    <property type="entry name" value="METTL16/RlmF"/>
</dbReference>
<dbReference type="AlphaFoldDB" id="A0AAN7GUR2"/>
<evidence type="ECO:0000259" key="4">
    <source>
        <dbReference type="Pfam" id="PF04921"/>
    </source>
</evidence>
<dbReference type="InterPro" id="IPR048337">
    <property type="entry name" value="FAM50A/XAP5_C"/>
</dbReference>